<dbReference type="InterPro" id="IPR006179">
    <property type="entry name" value="5_nucleotidase/apyrase"/>
</dbReference>
<dbReference type="Gene3D" id="3.90.780.10">
    <property type="entry name" value="5'-Nucleotidase, C-terminal domain"/>
    <property type="match status" value="1"/>
</dbReference>
<evidence type="ECO:0000256" key="1">
    <source>
        <dbReference type="ARBA" id="ARBA00006654"/>
    </source>
</evidence>
<dbReference type="Gene3D" id="3.60.21.10">
    <property type="match status" value="1"/>
</dbReference>
<dbReference type="GO" id="GO:0009166">
    <property type="term" value="P:nucleotide catabolic process"/>
    <property type="evidence" value="ECO:0007669"/>
    <property type="project" value="InterPro"/>
</dbReference>
<organism evidence="6 7">
    <name type="scientific">Stagnihabitans tardus</name>
    <dbReference type="NCBI Taxonomy" id="2699202"/>
    <lineage>
        <taxon>Bacteria</taxon>
        <taxon>Pseudomonadati</taxon>
        <taxon>Pseudomonadota</taxon>
        <taxon>Alphaproteobacteria</taxon>
        <taxon>Rhodobacterales</taxon>
        <taxon>Paracoccaceae</taxon>
        <taxon>Stagnihabitans</taxon>
    </lineage>
</organism>
<dbReference type="SUPFAM" id="SSF55816">
    <property type="entry name" value="5'-nucleotidase (syn. UDP-sugar hydrolase), C-terminal domain"/>
    <property type="match status" value="1"/>
</dbReference>
<reference evidence="6" key="1">
    <citation type="submission" date="2020-01" db="EMBL/GenBank/DDBJ databases">
        <authorList>
            <person name="Chen W.-M."/>
        </authorList>
    </citation>
    <scope>NUCLEOTIDE SEQUENCE</scope>
    <source>
        <strain evidence="6">CYK-10</strain>
    </source>
</reference>
<dbReference type="SUPFAM" id="SSF56300">
    <property type="entry name" value="Metallo-dependent phosphatases"/>
    <property type="match status" value="1"/>
</dbReference>
<comment type="similarity">
    <text evidence="1 3">Belongs to the 5'-nucleotidase family.</text>
</comment>
<protein>
    <submittedName>
        <fullName evidence="6">Bifunctional 2',3'-cyclic-nucleotide 2'-phosphodiesterase/3'-nucleotidase</fullName>
    </submittedName>
</protein>
<dbReference type="EMBL" id="JAABNR010000003">
    <property type="protein sequence ID" value="NBZ86704.1"/>
    <property type="molecule type" value="Genomic_DNA"/>
</dbReference>
<keyword evidence="3" id="KW-0378">Hydrolase</keyword>
<evidence type="ECO:0000256" key="3">
    <source>
        <dbReference type="RuleBase" id="RU362119"/>
    </source>
</evidence>
<feature type="domain" description="5'-Nucleotidase C-terminal" evidence="5">
    <location>
        <begin position="412"/>
        <end position="541"/>
    </location>
</feature>
<dbReference type="GO" id="GO:0030288">
    <property type="term" value="C:outer membrane-bounded periplasmic space"/>
    <property type="evidence" value="ECO:0007669"/>
    <property type="project" value="TreeGrafter"/>
</dbReference>
<dbReference type="GO" id="GO:0016788">
    <property type="term" value="F:hydrolase activity, acting on ester bonds"/>
    <property type="evidence" value="ECO:0007669"/>
    <property type="project" value="InterPro"/>
</dbReference>
<evidence type="ECO:0000256" key="2">
    <source>
        <dbReference type="ARBA" id="ARBA00022729"/>
    </source>
</evidence>
<dbReference type="PANTHER" id="PTHR11575">
    <property type="entry name" value="5'-NUCLEOTIDASE-RELATED"/>
    <property type="match status" value="1"/>
</dbReference>
<evidence type="ECO:0000259" key="4">
    <source>
        <dbReference type="Pfam" id="PF00149"/>
    </source>
</evidence>
<dbReference type="GO" id="GO:0046872">
    <property type="term" value="F:metal ion binding"/>
    <property type="evidence" value="ECO:0007669"/>
    <property type="project" value="InterPro"/>
</dbReference>
<evidence type="ECO:0000313" key="7">
    <source>
        <dbReference type="Proteomes" id="UP001193501"/>
    </source>
</evidence>
<dbReference type="PRINTS" id="PR01607">
    <property type="entry name" value="APYRASEFAMLY"/>
</dbReference>
<proteinExistence type="inferred from homology"/>
<dbReference type="PANTHER" id="PTHR11575:SF6">
    <property type="entry name" value="2',3'-CYCLIC-NUCLEOTIDE 2'-PHOSPHODIESTERASE_3'-NUCLEOTIDASE"/>
    <property type="match status" value="1"/>
</dbReference>
<accession>A0AAE5BUE7</accession>
<dbReference type="InterPro" id="IPR036907">
    <property type="entry name" value="5'-Nucleotdase_C_sf"/>
</dbReference>
<gene>
    <name evidence="6" type="ORF">GV832_03855</name>
</gene>
<name>A0AAE5BUE7_9RHOB</name>
<keyword evidence="3" id="KW-0547">Nucleotide-binding</keyword>
<dbReference type="InterPro" id="IPR006146">
    <property type="entry name" value="5'-Nucleotdase_CS"/>
</dbReference>
<dbReference type="Proteomes" id="UP001193501">
    <property type="component" value="Unassembled WGS sequence"/>
</dbReference>
<comment type="caution">
    <text evidence="6">The sequence shown here is derived from an EMBL/GenBank/DDBJ whole genome shotgun (WGS) entry which is preliminary data.</text>
</comment>
<dbReference type="Pfam" id="PF00149">
    <property type="entry name" value="Metallophos"/>
    <property type="match status" value="1"/>
</dbReference>
<dbReference type="AlphaFoldDB" id="A0AAE5BUE7"/>
<keyword evidence="7" id="KW-1185">Reference proteome</keyword>
<sequence length="624" mass="66257">MRTGACVRLRILATTDLHAHVMPWDYHANRASPSAGLARTASLIRKARAEVPGALLLDNGDFLNGSPMAEVPGGRNPVIAAMNHLGYDAATLGNHEFSHGLAALTEALADCRFPVVSSNMLRSRGATVAEDRCIAAPRLILRRELRDAAGRAHELRIGVLGFAPPQVVQWDSAALGAEMEVRDILEAARHHAAALRDEGADLVIALSHSGIAGSEPEPMMENATAALARLPGIDALVAGHTHLVFPQAGSPLQPGPAQPGIDPLAGTIHGKPVVMPGFFGSHLGVIDLDLERGEKGWRVKAATAGLRAIAARGPGGRLRALTRSDPEILALAAPAHQATRAWAGETVGRTLRPIHSFFAMVAPSAAVRLIALAQAEHVAQLLRGTPDQDLPVVSAAAPFHCGGRGGPQNYVHVAAGRLTRRHVFDLYPHPNAIAALRITGAGLADWLERAFSQFHTIGPGARDAELVDADFAPFNFDTIEGLTWEVDLSAPPRHDARGVMVNPGSRRICDLRWQGQALDPDQRFILATNTYRASGSGGFPVGRPQDLVIKGPTASRAILAGHISRLGALLPDAPPSWRFRPQPGASVTFDSAPGALGHIAELSAMRPEALELTPEGFRRFRLHL</sequence>
<dbReference type="InterPro" id="IPR004843">
    <property type="entry name" value="Calcineurin-like_PHP"/>
</dbReference>
<dbReference type="InterPro" id="IPR029052">
    <property type="entry name" value="Metallo-depent_PP-like"/>
</dbReference>
<keyword evidence="2" id="KW-0732">Signal</keyword>
<evidence type="ECO:0000259" key="5">
    <source>
        <dbReference type="Pfam" id="PF02872"/>
    </source>
</evidence>
<dbReference type="InterPro" id="IPR008334">
    <property type="entry name" value="5'-Nucleotdase_C"/>
</dbReference>
<feature type="domain" description="Calcineurin-like phosphoesterase" evidence="4">
    <location>
        <begin position="9"/>
        <end position="242"/>
    </location>
</feature>
<dbReference type="PROSITE" id="PS00785">
    <property type="entry name" value="5_NUCLEOTIDASE_1"/>
    <property type="match status" value="1"/>
</dbReference>
<dbReference type="NCBIfam" id="NF006938">
    <property type="entry name" value="PRK09420.1"/>
    <property type="match status" value="1"/>
</dbReference>
<evidence type="ECO:0000313" key="6">
    <source>
        <dbReference type="EMBL" id="NBZ86704.1"/>
    </source>
</evidence>
<dbReference type="RefSeq" id="WP_168773521.1">
    <property type="nucleotide sequence ID" value="NZ_JAABNR010000003.1"/>
</dbReference>
<dbReference type="Pfam" id="PF02872">
    <property type="entry name" value="5_nucleotid_C"/>
    <property type="match status" value="1"/>
</dbReference>
<dbReference type="GO" id="GO:0000166">
    <property type="term" value="F:nucleotide binding"/>
    <property type="evidence" value="ECO:0007669"/>
    <property type="project" value="UniProtKB-KW"/>
</dbReference>